<feature type="transmembrane region" description="Helical" evidence="1">
    <location>
        <begin position="176"/>
        <end position="196"/>
    </location>
</feature>
<feature type="domain" description="YdbS-like PH" evidence="2">
    <location>
        <begin position="260"/>
        <end position="312"/>
    </location>
</feature>
<dbReference type="Proteomes" id="UP000503018">
    <property type="component" value="Chromosome"/>
</dbReference>
<keyword evidence="4" id="KW-1185">Reference proteome</keyword>
<evidence type="ECO:0000256" key="1">
    <source>
        <dbReference type="SAM" id="Phobius"/>
    </source>
</evidence>
<evidence type="ECO:0000313" key="3">
    <source>
        <dbReference type="EMBL" id="QJQ31616.1"/>
    </source>
</evidence>
<evidence type="ECO:0000259" key="2">
    <source>
        <dbReference type="Pfam" id="PF03703"/>
    </source>
</evidence>
<dbReference type="PANTHER" id="PTHR34473">
    <property type="entry name" value="UPF0699 TRANSMEMBRANE PROTEIN YDBS"/>
    <property type="match status" value="1"/>
</dbReference>
<name>A0A6M4ASE0_9SPHN</name>
<feature type="transmembrane region" description="Helical" evidence="1">
    <location>
        <begin position="231"/>
        <end position="255"/>
    </location>
</feature>
<reference evidence="3 4" key="1">
    <citation type="submission" date="2020-01" db="EMBL/GenBank/DDBJ databases">
        <title>Sphingomonas sp. strain CSW-10.</title>
        <authorList>
            <person name="Chen W.-M."/>
        </authorList>
    </citation>
    <scope>NUCLEOTIDE SEQUENCE [LARGE SCALE GENOMIC DNA]</scope>
    <source>
        <strain evidence="3 4">CSW-10</strain>
    </source>
</reference>
<dbReference type="PANTHER" id="PTHR34473:SF2">
    <property type="entry name" value="UPF0699 TRANSMEMBRANE PROTEIN YDBT"/>
    <property type="match status" value="1"/>
</dbReference>
<sequence>MLAVLKVGPQSLNLLPAIAVIGATGRWWLIVPLMLLFLAIGAVVAWLKWFRFTWRVDEDSISIESGIISRNSRDVPFDRIQDVAIEQGLLARVLGLATVGFDTGSADADGRDEGRLAGITMSDACALRDHIRQRRAASETASVLPDIARPSLASSDAIGAMVPKAATLFAMGPQRLLLAGVFNFSLAIFAILFGLLNSFDHFLPFDPFEVDVWLALGRSVGLEQWVMGNNWLAALGGTLTIVLLGLATGVVRTVAKEWNFDLERTDRGFRRSRGLTTRTDVTLPLARIQAAVVESGIIRRWFGWFSLKLQSLANDGKDDSDHVIAPFARLGEVDCLLAEMDMDRGGFGDEVSKDQWQQGHPIAIFFGPGIMLAIALTGALLLSVLRPDLVWLTGIGAMLALLSLLPAWLAWRYRRWHCDGRLLHITGGFFSRQHIILPIKNIQSLDVSVGPVARQFELARLSFGVAGGGGEHVITDIPYSTAIRLRSHLLAQGAPR</sequence>
<proteinExistence type="predicted"/>
<keyword evidence="1" id="KW-1133">Transmembrane helix</keyword>
<dbReference type="KEGG" id="slan:GV829_03460"/>
<keyword evidence="1" id="KW-0472">Membrane</keyword>
<gene>
    <name evidence="3" type="ORF">GV829_03460</name>
</gene>
<feature type="transmembrane region" description="Helical" evidence="1">
    <location>
        <begin position="27"/>
        <end position="47"/>
    </location>
</feature>
<evidence type="ECO:0000313" key="4">
    <source>
        <dbReference type="Proteomes" id="UP000503018"/>
    </source>
</evidence>
<accession>A0A6M4ASE0</accession>
<keyword evidence="1" id="KW-0812">Transmembrane</keyword>
<dbReference type="RefSeq" id="WP_169943836.1">
    <property type="nucleotide sequence ID" value="NZ_CP053015.1"/>
</dbReference>
<feature type="domain" description="YdbS-like PH" evidence="2">
    <location>
        <begin position="411"/>
        <end position="489"/>
    </location>
</feature>
<dbReference type="AlphaFoldDB" id="A0A6M4ASE0"/>
<feature type="transmembrane region" description="Helical" evidence="1">
    <location>
        <begin position="389"/>
        <end position="411"/>
    </location>
</feature>
<dbReference type="Pfam" id="PF03703">
    <property type="entry name" value="bPH_2"/>
    <property type="match status" value="3"/>
</dbReference>
<feature type="domain" description="YdbS-like PH" evidence="2">
    <location>
        <begin position="49"/>
        <end position="131"/>
    </location>
</feature>
<protein>
    <submittedName>
        <fullName evidence="3">PH domain-containing protein</fullName>
    </submittedName>
</protein>
<organism evidence="3 4">
    <name type="scientific">Sphingomonas lacunae</name>
    <dbReference type="NCBI Taxonomy" id="2698828"/>
    <lineage>
        <taxon>Bacteria</taxon>
        <taxon>Pseudomonadati</taxon>
        <taxon>Pseudomonadota</taxon>
        <taxon>Alphaproteobacteria</taxon>
        <taxon>Sphingomonadales</taxon>
        <taxon>Sphingomonadaceae</taxon>
        <taxon>Sphingomonas</taxon>
    </lineage>
</organism>
<dbReference type="InterPro" id="IPR005182">
    <property type="entry name" value="YdbS-like_PH"/>
</dbReference>
<feature type="transmembrane region" description="Helical" evidence="1">
    <location>
        <begin position="362"/>
        <end position="383"/>
    </location>
</feature>
<dbReference type="EMBL" id="CP053015">
    <property type="protein sequence ID" value="QJQ31616.1"/>
    <property type="molecule type" value="Genomic_DNA"/>
</dbReference>